<dbReference type="EMBL" id="RJVU01021849">
    <property type="protein sequence ID" value="ROL50202.1"/>
    <property type="molecule type" value="Genomic_DNA"/>
</dbReference>
<comment type="caution">
    <text evidence="1">The sequence shown here is derived from an EMBL/GenBank/DDBJ whole genome shotgun (WGS) entry which is preliminary data.</text>
</comment>
<dbReference type="AlphaFoldDB" id="A0A3N0YVI4"/>
<dbReference type="PANTHER" id="PTHR33480">
    <property type="entry name" value="SET DOMAIN-CONTAINING PROTEIN-RELATED"/>
    <property type="match status" value="1"/>
</dbReference>
<gene>
    <name evidence="1" type="ORF">DPX16_0471</name>
</gene>
<keyword evidence="2" id="KW-1185">Reference proteome</keyword>
<dbReference type="PANTHER" id="PTHR33480:SF5">
    <property type="entry name" value="SI:DKEY-51D8.9"/>
    <property type="match status" value="1"/>
</dbReference>
<sequence>MHDEVSLEVKSDTLICEYGHRLLEKHGSDPSKDGYVSQKMSELGRFVIAAKSLKPKVKNLTDILVPPMFKLAVDAAKKASGYTNSKYRYDRPSLAVKLGHSLKTVGDILIGNYVKPEDEVSCHGSWVHLLALVWLWCVLPVSDCVGVTHLSDCDVLPAMSCSVCYLMCVSTWCLCQFVAGCPGVVCSVFHFLFPGFMDCRLVPASGLDYPWFLIPVAALRHPVHLPLLAIASARLSHCNDCPFGVKLLYSVFCQ</sequence>
<evidence type="ECO:0000313" key="2">
    <source>
        <dbReference type="Proteomes" id="UP000281406"/>
    </source>
</evidence>
<organism evidence="1 2">
    <name type="scientific">Anabarilius grahami</name>
    <name type="common">Kanglang fish</name>
    <name type="synonym">Barilius grahami</name>
    <dbReference type="NCBI Taxonomy" id="495550"/>
    <lineage>
        <taxon>Eukaryota</taxon>
        <taxon>Metazoa</taxon>
        <taxon>Chordata</taxon>
        <taxon>Craniata</taxon>
        <taxon>Vertebrata</taxon>
        <taxon>Euteleostomi</taxon>
        <taxon>Actinopterygii</taxon>
        <taxon>Neopterygii</taxon>
        <taxon>Teleostei</taxon>
        <taxon>Ostariophysi</taxon>
        <taxon>Cypriniformes</taxon>
        <taxon>Xenocyprididae</taxon>
        <taxon>Xenocypridinae</taxon>
        <taxon>Xenocypridinae incertae sedis</taxon>
        <taxon>Anabarilius</taxon>
    </lineage>
</organism>
<evidence type="ECO:0000313" key="1">
    <source>
        <dbReference type="EMBL" id="ROL50202.1"/>
    </source>
</evidence>
<accession>A0A3N0YVI4</accession>
<reference evidence="1 2" key="1">
    <citation type="submission" date="2018-10" db="EMBL/GenBank/DDBJ databases">
        <title>Genome assembly for a Yunnan-Guizhou Plateau 3E fish, Anabarilius grahami (Regan), and its evolutionary and genetic applications.</title>
        <authorList>
            <person name="Jiang W."/>
        </authorList>
    </citation>
    <scope>NUCLEOTIDE SEQUENCE [LARGE SCALE GENOMIC DNA]</scope>
    <source>
        <strain evidence="1">AG-KIZ</strain>
        <tissue evidence="1">Muscle</tissue>
    </source>
</reference>
<proteinExistence type="predicted"/>
<protein>
    <submittedName>
        <fullName evidence="1">Uncharacterized protein</fullName>
    </submittedName>
</protein>
<dbReference type="Proteomes" id="UP000281406">
    <property type="component" value="Unassembled WGS sequence"/>
</dbReference>
<dbReference type="OrthoDB" id="8430171at2759"/>
<name>A0A3N0YVI4_ANAGA</name>